<feature type="compositionally biased region" description="Pro residues" evidence="1">
    <location>
        <begin position="26"/>
        <end position="35"/>
    </location>
</feature>
<gene>
    <name evidence="4" type="ORF">G6N77_10660</name>
</gene>
<keyword evidence="2" id="KW-1133">Transmembrane helix</keyword>
<feature type="compositionally biased region" description="Pro residues" evidence="1">
    <location>
        <begin position="501"/>
        <end position="527"/>
    </location>
</feature>
<evidence type="ECO:0000256" key="1">
    <source>
        <dbReference type="SAM" id="MobiDB-lite"/>
    </source>
</evidence>
<accession>A0ABX0DBB0</accession>
<dbReference type="Proteomes" id="UP000479226">
    <property type="component" value="Unassembled WGS sequence"/>
</dbReference>
<feature type="compositionally biased region" description="Gly residues" evidence="1">
    <location>
        <begin position="425"/>
        <end position="435"/>
    </location>
</feature>
<feature type="domain" description="DUF7847" evidence="3">
    <location>
        <begin position="74"/>
        <end position="366"/>
    </location>
</feature>
<feature type="transmembrane region" description="Helical" evidence="2">
    <location>
        <begin position="345"/>
        <end position="375"/>
    </location>
</feature>
<feature type="region of interest" description="Disordered" evidence="1">
    <location>
        <begin position="1"/>
        <end position="58"/>
    </location>
</feature>
<sequence length="527" mass="55328">MTQEPQEPQQPPGQQPQPQWGQYAPQQPPAQPPQPQWGQYAQPQGYGQPGYQQPGYGQYVAPPKPGVIPLRPLRLGEVLDGAFQAARRNGKAMFGSALIFQAISAALSLLIIAFGFGQLGLRLMDGSFFTGSSSGGPTPEQLDSLLTTGIGTIAGLIAVSFVTALAQMVLEGALVIPVMRAVLNRKTGFGQMWRLARPRVGSLLLLALMYAVVATVAVGIYIGLLVALVLGVVNMNSETGPLQALGLGVLLSLPFVAAAVWVSVKVILAPAAIVSENLPAFAAVRRSWRLTSHNWWRTFGITALAAIIASFIGGVVTAPVGIILGMLTPVMAPNPTPDQLLTTTLIVQGISAFVGALVGAITMAFQSGVMALIYVDLRMRRDGFGLALLKESESGTDDGGIPGRDWTVPAGAVQGAPTGVPYAGTGYGAPGGPSAPGGQWPQQWPGQEVPGPQAPAQQWPGQQWPGQQAPDPQAPGPQAPAQPEQPTVWPSDYPAGMYPPAQYPPAQYPQPPYQPNQPPNQPPYQGL</sequence>
<feature type="transmembrane region" description="Helical" evidence="2">
    <location>
        <begin position="295"/>
        <end position="325"/>
    </location>
</feature>
<dbReference type="InterPro" id="IPR057169">
    <property type="entry name" value="DUF7847"/>
</dbReference>
<reference evidence="4 5" key="1">
    <citation type="submission" date="2020-02" db="EMBL/GenBank/DDBJ databases">
        <title>Genome sequence of the type strain DSM 27180 of Arthrobacter silviterrae.</title>
        <authorList>
            <person name="Gao J."/>
            <person name="Sun J."/>
        </authorList>
    </citation>
    <scope>NUCLEOTIDE SEQUENCE [LARGE SCALE GENOMIC DNA]</scope>
    <source>
        <strain evidence="4 5">DSM 27180</strain>
    </source>
</reference>
<feature type="transmembrane region" description="Helical" evidence="2">
    <location>
        <begin position="153"/>
        <end position="179"/>
    </location>
</feature>
<feature type="transmembrane region" description="Helical" evidence="2">
    <location>
        <begin position="97"/>
        <end position="119"/>
    </location>
</feature>
<protein>
    <recommendedName>
        <fullName evidence="3">DUF7847 domain-containing protein</fullName>
    </recommendedName>
</protein>
<evidence type="ECO:0000313" key="5">
    <source>
        <dbReference type="Proteomes" id="UP000479226"/>
    </source>
</evidence>
<keyword evidence="2" id="KW-0812">Transmembrane</keyword>
<organism evidence="4 5">
    <name type="scientific">Arthrobacter silviterrae</name>
    <dbReference type="NCBI Taxonomy" id="2026658"/>
    <lineage>
        <taxon>Bacteria</taxon>
        <taxon>Bacillati</taxon>
        <taxon>Actinomycetota</taxon>
        <taxon>Actinomycetes</taxon>
        <taxon>Micrococcales</taxon>
        <taxon>Micrococcaceae</taxon>
        <taxon>Arthrobacter</taxon>
    </lineage>
</organism>
<dbReference type="RefSeq" id="WP_165182143.1">
    <property type="nucleotide sequence ID" value="NZ_JAAKZI010000016.1"/>
</dbReference>
<proteinExistence type="predicted"/>
<feature type="region of interest" description="Disordered" evidence="1">
    <location>
        <begin position="391"/>
        <end position="527"/>
    </location>
</feature>
<keyword evidence="2" id="KW-0472">Membrane</keyword>
<feature type="compositionally biased region" description="Low complexity" evidence="1">
    <location>
        <begin position="36"/>
        <end position="58"/>
    </location>
</feature>
<evidence type="ECO:0000256" key="2">
    <source>
        <dbReference type="SAM" id="Phobius"/>
    </source>
</evidence>
<dbReference type="EMBL" id="JAAKZI010000016">
    <property type="protein sequence ID" value="NGN83918.1"/>
    <property type="molecule type" value="Genomic_DNA"/>
</dbReference>
<evidence type="ECO:0000313" key="4">
    <source>
        <dbReference type="EMBL" id="NGN83918.1"/>
    </source>
</evidence>
<evidence type="ECO:0000259" key="3">
    <source>
        <dbReference type="Pfam" id="PF25231"/>
    </source>
</evidence>
<comment type="caution">
    <text evidence="4">The sequence shown here is derived from an EMBL/GenBank/DDBJ whole genome shotgun (WGS) entry which is preliminary data.</text>
</comment>
<feature type="compositionally biased region" description="Low complexity" evidence="1">
    <location>
        <begin position="16"/>
        <end position="25"/>
    </location>
</feature>
<name>A0ABX0DBB0_9MICC</name>
<feature type="transmembrane region" description="Helical" evidence="2">
    <location>
        <begin position="200"/>
        <end position="233"/>
    </location>
</feature>
<dbReference type="Pfam" id="PF25231">
    <property type="entry name" value="DUF7847"/>
    <property type="match status" value="1"/>
</dbReference>
<feature type="transmembrane region" description="Helical" evidence="2">
    <location>
        <begin position="245"/>
        <end position="274"/>
    </location>
</feature>
<feature type="compositionally biased region" description="Low complexity" evidence="1">
    <location>
        <begin position="436"/>
        <end position="471"/>
    </location>
</feature>
<keyword evidence="5" id="KW-1185">Reference proteome</keyword>